<dbReference type="PROSITE" id="PS51352">
    <property type="entry name" value="THIOREDOXIN_2"/>
    <property type="match status" value="1"/>
</dbReference>
<protein>
    <submittedName>
        <fullName evidence="3">Peroxiredoxin</fullName>
    </submittedName>
</protein>
<feature type="signal peptide" evidence="1">
    <location>
        <begin position="1"/>
        <end position="19"/>
    </location>
</feature>
<comment type="caution">
    <text evidence="3">The sequence shown here is derived from an EMBL/GenBank/DDBJ whole genome shotgun (WGS) entry which is preliminary data.</text>
</comment>
<gene>
    <name evidence="3" type="ORF">C7447_102653</name>
</gene>
<proteinExistence type="predicted"/>
<evidence type="ECO:0000313" key="4">
    <source>
        <dbReference type="Proteomes" id="UP000323136"/>
    </source>
</evidence>
<keyword evidence="1" id="KW-0732">Signal</keyword>
<feature type="chain" id="PRO_5024380304" evidence="1">
    <location>
        <begin position="20"/>
        <end position="194"/>
    </location>
</feature>
<feature type="domain" description="Thioredoxin" evidence="2">
    <location>
        <begin position="31"/>
        <end position="194"/>
    </location>
</feature>
<dbReference type="InterPro" id="IPR013766">
    <property type="entry name" value="Thioredoxin_domain"/>
</dbReference>
<accession>A0A5S5DTV6</accession>
<dbReference type="GO" id="GO:0016209">
    <property type="term" value="F:antioxidant activity"/>
    <property type="evidence" value="ECO:0007669"/>
    <property type="project" value="InterPro"/>
</dbReference>
<dbReference type="SUPFAM" id="SSF52833">
    <property type="entry name" value="Thioredoxin-like"/>
    <property type="match status" value="1"/>
</dbReference>
<dbReference type="EMBL" id="VNIA01000002">
    <property type="protein sequence ID" value="TYP99331.1"/>
    <property type="molecule type" value="Genomic_DNA"/>
</dbReference>
<dbReference type="Gene3D" id="3.40.30.10">
    <property type="entry name" value="Glutaredoxin"/>
    <property type="match status" value="1"/>
</dbReference>
<reference evidence="3 4" key="1">
    <citation type="submission" date="2019-07" db="EMBL/GenBank/DDBJ databases">
        <title>Genomic Encyclopedia of Type Strains, Phase IV (KMG-IV): sequencing the most valuable type-strain genomes for metagenomic binning, comparative biology and taxonomic classification.</title>
        <authorList>
            <person name="Goeker M."/>
        </authorList>
    </citation>
    <scope>NUCLEOTIDE SEQUENCE [LARGE SCALE GENOMIC DNA]</scope>
    <source>
        <strain evidence="3 4">DSM 18961</strain>
    </source>
</reference>
<dbReference type="InterPro" id="IPR000866">
    <property type="entry name" value="AhpC/TSA"/>
</dbReference>
<dbReference type="RefSeq" id="WP_148870088.1">
    <property type="nucleotide sequence ID" value="NZ_VNIA01000002.1"/>
</dbReference>
<evidence type="ECO:0000259" key="2">
    <source>
        <dbReference type="PROSITE" id="PS51352"/>
    </source>
</evidence>
<keyword evidence="4" id="KW-1185">Reference proteome</keyword>
<dbReference type="AlphaFoldDB" id="A0A5S5DTV6"/>
<dbReference type="Pfam" id="PF00578">
    <property type="entry name" value="AhpC-TSA"/>
    <property type="match status" value="1"/>
</dbReference>
<organism evidence="3 4">
    <name type="scientific">Tenacibaculum adriaticum</name>
    <dbReference type="NCBI Taxonomy" id="413713"/>
    <lineage>
        <taxon>Bacteria</taxon>
        <taxon>Pseudomonadati</taxon>
        <taxon>Bacteroidota</taxon>
        <taxon>Flavobacteriia</taxon>
        <taxon>Flavobacteriales</taxon>
        <taxon>Flavobacteriaceae</taxon>
        <taxon>Tenacibaculum</taxon>
    </lineage>
</organism>
<name>A0A5S5DTV6_9FLAO</name>
<sequence length="194" mass="21520">MKYLLSLTLIILAFQFSNAQIANLAEEISPLLIGEKIPNTSVVSSKGEELKTDKLFNQQNTVLIVYRGGWCPYCNRQLEGLRTIEDDLINLGYQIVAVSPDAIPEVANKYSSKYQLISDGSTKLIQNLGIAFKAPTKYGDMLSKASKGQNNSVLPAPSVYIINKKSEILFEYISPDYKNRIDEKLLLAAAKALK</sequence>
<dbReference type="Proteomes" id="UP000323136">
    <property type="component" value="Unassembled WGS sequence"/>
</dbReference>
<dbReference type="OrthoDB" id="9809746at2"/>
<evidence type="ECO:0000313" key="3">
    <source>
        <dbReference type="EMBL" id="TYP99331.1"/>
    </source>
</evidence>
<dbReference type="GO" id="GO:0016491">
    <property type="term" value="F:oxidoreductase activity"/>
    <property type="evidence" value="ECO:0007669"/>
    <property type="project" value="InterPro"/>
</dbReference>
<evidence type="ECO:0000256" key="1">
    <source>
        <dbReference type="SAM" id="SignalP"/>
    </source>
</evidence>
<dbReference type="InterPro" id="IPR036249">
    <property type="entry name" value="Thioredoxin-like_sf"/>
</dbReference>